<keyword evidence="3" id="KW-1185">Reference proteome</keyword>
<sequence>MLIFSTKLFFFLNFKKSEFTYACKKNTECRELYAGRIFAPHRQVSNLRGGGLDKSQPAFGCRTCPSGSASVGRVADGYQTLAPTPAKPPRGEHFLRNSRPSRESASPTAGDRRRNADAVNGGKAEFPTQKFRVPQLPFS</sequence>
<proteinExistence type="predicted"/>
<evidence type="ECO:0000313" key="3">
    <source>
        <dbReference type="Proteomes" id="UP000479000"/>
    </source>
</evidence>
<dbReference type="AlphaFoldDB" id="A0A6H5GDB1"/>
<feature type="non-terminal residue" evidence="2">
    <location>
        <position position="139"/>
    </location>
</feature>
<name>A0A6H5GDB1_9HEMI</name>
<evidence type="ECO:0000256" key="1">
    <source>
        <dbReference type="SAM" id="MobiDB-lite"/>
    </source>
</evidence>
<reference evidence="2 3" key="1">
    <citation type="submission" date="2020-02" db="EMBL/GenBank/DDBJ databases">
        <authorList>
            <person name="Ferguson B K."/>
        </authorList>
    </citation>
    <scope>NUCLEOTIDE SEQUENCE [LARGE SCALE GENOMIC DNA]</scope>
</reference>
<accession>A0A6H5GDB1</accession>
<feature type="region of interest" description="Disordered" evidence="1">
    <location>
        <begin position="75"/>
        <end position="139"/>
    </location>
</feature>
<gene>
    <name evidence="2" type="ORF">NTEN_LOCUS7281</name>
</gene>
<organism evidence="2 3">
    <name type="scientific">Nesidiocoris tenuis</name>
    <dbReference type="NCBI Taxonomy" id="355587"/>
    <lineage>
        <taxon>Eukaryota</taxon>
        <taxon>Metazoa</taxon>
        <taxon>Ecdysozoa</taxon>
        <taxon>Arthropoda</taxon>
        <taxon>Hexapoda</taxon>
        <taxon>Insecta</taxon>
        <taxon>Pterygota</taxon>
        <taxon>Neoptera</taxon>
        <taxon>Paraneoptera</taxon>
        <taxon>Hemiptera</taxon>
        <taxon>Heteroptera</taxon>
        <taxon>Panheteroptera</taxon>
        <taxon>Cimicomorpha</taxon>
        <taxon>Miridae</taxon>
        <taxon>Dicyphina</taxon>
        <taxon>Nesidiocoris</taxon>
    </lineage>
</organism>
<dbReference type="Proteomes" id="UP000479000">
    <property type="component" value="Unassembled WGS sequence"/>
</dbReference>
<dbReference type="EMBL" id="CADCXU010010976">
    <property type="protein sequence ID" value="CAB0001494.1"/>
    <property type="molecule type" value="Genomic_DNA"/>
</dbReference>
<evidence type="ECO:0000313" key="2">
    <source>
        <dbReference type="EMBL" id="CAB0001494.1"/>
    </source>
</evidence>
<protein>
    <submittedName>
        <fullName evidence="2">Uncharacterized protein</fullName>
    </submittedName>
</protein>